<evidence type="ECO:0000256" key="2">
    <source>
        <dbReference type="ARBA" id="ARBA00023002"/>
    </source>
</evidence>
<organism evidence="4 5">
    <name type="scientific">Sediminibacillus halophilus</name>
    <dbReference type="NCBI Taxonomy" id="482461"/>
    <lineage>
        <taxon>Bacteria</taxon>
        <taxon>Bacillati</taxon>
        <taxon>Bacillota</taxon>
        <taxon>Bacilli</taxon>
        <taxon>Bacillales</taxon>
        <taxon>Bacillaceae</taxon>
        <taxon>Sediminibacillus</taxon>
    </lineage>
</organism>
<evidence type="ECO:0000313" key="5">
    <source>
        <dbReference type="Proteomes" id="UP000182347"/>
    </source>
</evidence>
<gene>
    <name evidence="4" type="ORF">SAMN05216244_1813</name>
</gene>
<accession>A0A1G9R6Q7</accession>
<dbReference type="GO" id="GO:0005829">
    <property type="term" value="C:cytosol"/>
    <property type="evidence" value="ECO:0007669"/>
    <property type="project" value="TreeGrafter"/>
</dbReference>
<reference evidence="5" key="1">
    <citation type="submission" date="2016-10" db="EMBL/GenBank/DDBJ databases">
        <authorList>
            <person name="Varghese N."/>
            <person name="Submissions S."/>
        </authorList>
    </citation>
    <scope>NUCLEOTIDE SEQUENCE [LARGE SCALE GENOMIC DNA]</scope>
    <source>
        <strain evidence="5">CGMCC 1.6199</strain>
    </source>
</reference>
<protein>
    <submittedName>
        <fullName evidence="4">NAD(P)H dehydrogenase (Quinone)</fullName>
    </submittedName>
</protein>
<dbReference type="Proteomes" id="UP000182347">
    <property type="component" value="Unassembled WGS sequence"/>
</dbReference>
<proteinExistence type="inferred from homology"/>
<dbReference type="STRING" id="482461.SAMN05216244_1813"/>
<evidence type="ECO:0000313" key="4">
    <source>
        <dbReference type="EMBL" id="SDM18125.1"/>
    </source>
</evidence>
<dbReference type="InterPro" id="IPR003680">
    <property type="entry name" value="Flavodoxin_fold"/>
</dbReference>
<dbReference type="PANTHER" id="PTHR10204">
    <property type="entry name" value="NAD P H OXIDOREDUCTASE-RELATED"/>
    <property type="match status" value="1"/>
</dbReference>
<name>A0A1G9R6Q7_9BACI</name>
<dbReference type="AlphaFoldDB" id="A0A1G9R6Q7"/>
<sequence>MGCLTVNVLIVFTHPNHQSLSYTFLQGVLRGCEENHVIENVQILDLYDEKFNPVLEFGEKKKRRDMYKDPELEKYRNQLSWADKIIFIYPIWWGRPPAMLMGYIDKMFASGFAYKDNGKLLPDGLLKGKSVVCISVMKGPTFYPMFWLNNAHKVLMRKALFQYVGIKKVKFFEFGNMESSKGKQQKKIKKVYKYFQKINNYNLTS</sequence>
<keyword evidence="5" id="KW-1185">Reference proteome</keyword>
<dbReference type="PANTHER" id="PTHR10204:SF34">
    <property type="entry name" value="NAD(P)H DEHYDROGENASE [QUINONE] 1 ISOFORM 1"/>
    <property type="match status" value="1"/>
</dbReference>
<dbReference type="InterPro" id="IPR029039">
    <property type="entry name" value="Flavoprotein-like_sf"/>
</dbReference>
<dbReference type="SUPFAM" id="SSF52218">
    <property type="entry name" value="Flavoproteins"/>
    <property type="match status" value="1"/>
</dbReference>
<dbReference type="EMBL" id="FNHF01000002">
    <property type="protein sequence ID" value="SDM18125.1"/>
    <property type="molecule type" value="Genomic_DNA"/>
</dbReference>
<feature type="domain" description="Flavodoxin-like fold" evidence="3">
    <location>
        <begin position="7"/>
        <end position="192"/>
    </location>
</feature>
<comment type="similarity">
    <text evidence="1">Belongs to the NAD(P)H dehydrogenase (quinone) family.</text>
</comment>
<dbReference type="Gene3D" id="3.40.50.360">
    <property type="match status" value="1"/>
</dbReference>
<evidence type="ECO:0000256" key="1">
    <source>
        <dbReference type="ARBA" id="ARBA00006252"/>
    </source>
</evidence>
<dbReference type="Pfam" id="PF02525">
    <property type="entry name" value="Flavodoxin_2"/>
    <property type="match status" value="1"/>
</dbReference>
<dbReference type="InterPro" id="IPR051545">
    <property type="entry name" value="NAD(P)H_dehydrogenase_qn"/>
</dbReference>
<dbReference type="GO" id="GO:0003955">
    <property type="term" value="F:NAD(P)H dehydrogenase (quinone) activity"/>
    <property type="evidence" value="ECO:0007669"/>
    <property type="project" value="TreeGrafter"/>
</dbReference>
<evidence type="ECO:0000259" key="3">
    <source>
        <dbReference type="Pfam" id="PF02525"/>
    </source>
</evidence>
<keyword evidence="2" id="KW-0560">Oxidoreductase</keyword>